<dbReference type="Pfam" id="PF01693">
    <property type="entry name" value="Cauli_VI"/>
    <property type="match status" value="1"/>
</dbReference>
<reference evidence="3" key="1">
    <citation type="journal article" date="2021" name="Nat. Commun.">
        <title>Genetic determinants of endophytism in the Arabidopsis root mycobiome.</title>
        <authorList>
            <person name="Mesny F."/>
            <person name="Miyauchi S."/>
            <person name="Thiergart T."/>
            <person name="Pickel B."/>
            <person name="Atanasova L."/>
            <person name="Karlsson M."/>
            <person name="Huettel B."/>
            <person name="Barry K.W."/>
            <person name="Haridas S."/>
            <person name="Chen C."/>
            <person name="Bauer D."/>
            <person name="Andreopoulos W."/>
            <person name="Pangilinan J."/>
            <person name="LaButti K."/>
            <person name="Riley R."/>
            <person name="Lipzen A."/>
            <person name="Clum A."/>
            <person name="Drula E."/>
            <person name="Henrissat B."/>
            <person name="Kohler A."/>
            <person name="Grigoriev I.V."/>
            <person name="Martin F.M."/>
            <person name="Hacquard S."/>
        </authorList>
    </citation>
    <scope>NUCLEOTIDE SEQUENCE</scope>
    <source>
        <strain evidence="3">MPI-SDFR-AT-0068</strain>
    </source>
</reference>
<evidence type="ECO:0000313" key="3">
    <source>
        <dbReference type="EMBL" id="KAH7251081.1"/>
    </source>
</evidence>
<feature type="domain" description="Ribonuclease H1 N-terminal" evidence="2">
    <location>
        <begin position="21"/>
        <end position="50"/>
    </location>
</feature>
<feature type="region of interest" description="Disordered" evidence="1">
    <location>
        <begin position="182"/>
        <end position="210"/>
    </location>
</feature>
<dbReference type="Proteomes" id="UP000813427">
    <property type="component" value="Unassembled WGS sequence"/>
</dbReference>
<dbReference type="InterPro" id="IPR037056">
    <property type="entry name" value="RNase_H1_N_sf"/>
</dbReference>
<keyword evidence="4" id="KW-1185">Reference proteome</keyword>
<proteinExistence type="predicted"/>
<feature type="compositionally biased region" description="Polar residues" evidence="1">
    <location>
        <begin position="182"/>
        <end position="199"/>
    </location>
</feature>
<dbReference type="InterPro" id="IPR009027">
    <property type="entry name" value="Ribosomal_bL9/RNase_H1_N"/>
</dbReference>
<gene>
    <name evidence="3" type="ORF">BKA59DRAFT_553659</name>
</gene>
<dbReference type="SUPFAM" id="SSF55658">
    <property type="entry name" value="L9 N-domain-like"/>
    <property type="match status" value="1"/>
</dbReference>
<name>A0A8K0S3M8_9HYPO</name>
<protein>
    <recommendedName>
        <fullName evidence="2">Ribonuclease H1 N-terminal domain-containing protein</fullName>
    </recommendedName>
</protein>
<sequence>MAKPKYNYHLIIKGRLVGYTLTWEACKNLVERFPGKKHKGFKTLEEARDYHFDKTHCEGPFRQISDQTAMAVDRNLKRAEGLEHQPDTAPDHYSVRPDRRTEADRLRAMIRDSCHNAKSESLPAADQAPLDKGARLSNGIFDHDPGELSDDFEFLSAEGSKASLALSSQSTSATFATSSIVFTPSSSPITQPQVATKSETPGDPPSKRARKMDAVADKESYLYSNGEIKAFIRSLRTKLDASKVVDLTVIGKGDGPPAESGGAITSSPPPPYCKDSFRQRDWLDFFTAVKSIFEYYPAISVDIGKHVKD</sequence>
<evidence type="ECO:0000313" key="4">
    <source>
        <dbReference type="Proteomes" id="UP000813427"/>
    </source>
</evidence>
<dbReference type="InterPro" id="IPR011320">
    <property type="entry name" value="RNase_H1_N"/>
</dbReference>
<dbReference type="EMBL" id="JAGPXF010000003">
    <property type="protein sequence ID" value="KAH7251081.1"/>
    <property type="molecule type" value="Genomic_DNA"/>
</dbReference>
<evidence type="ECO:0000256" key="1">
    <source>
        <dbReference type="SAM" id="MobiDB-lite"/>
    </source>
</evidence>
<comment type="caution">
    <text evidence="3">The sequence shown here is derived from an EMBL/GenBank/DDBJ whole genome shotgun (WGS) entry which is preliminary data.</text>
</comment>
<dbReference type="AlphaFoldDB" id="A0A8K0S3M8"/>
<dbReference type="Gene3D" id="3.40.970.10">
    <property type="entry name" value="Ribonuclease H1, N-terminal domain"/>
    <property type="match status" value="1"/>
</dbReference>
<organism evidence="3 4">
    <name type="scientific">Fusarium tricinctum</name>
    <dbReference type="NCBI Taxonomy" id="61284"/>
    <lineage>
        <taxon>Eukaryota</taxon>
        <taxon>Fungi</taxon>
        <taxon>Dikarya</taxon>
        <taxon>Ascomycota</taxon>
        <taxon>Pezizomycotina</taxon>
        <taxon>Sordariomycetes</taxon>
        <taxon>Hypocreomycetidae</taxon>
        <taxon>Hypocreales</taxon>
        <taxon>Nectriaceae</taxon>
        <taxon>Fusarium</taxon>
        <taxon>Fusarium tricinctum species complex</taxon>
    </lineage>
</organism>
<evidence type="ECO:0000259" key="2">
    <source>
        <dbReference type="Pfam" id="PF01693"/>
    </source>
</evidence>
<accession>A0A8K0S3M8</accession>
<dbReference type="OrthoDB" id="432234at2759"/>